<accession>A0ABD4Q821</accession>
<feature type="domain" description="DUF218" evidence="1">
    <location>
        <begin position="6"/>
        <end position="84"/>
    </location>
</feature>
<dbReference type="AlphaFoldDB" id="A0ABD4Q821"/>
<feature type="non-terminal residue" evidence="2">
    <location>
        <position position="1"/>
    </location>
</feature>
<comment type="caution">
    <text evidence="2">The sequence shown here is derived from an EMBL/GenBank/DDBJ whole genome shotgun (WGS) entry which is preliminary data.</text>
</comment>
<gene>
    <name evidence="2" type="ORF">J8J21_21675</name>
</gene>
<name>A0ABD4Q821_MYCTX</name>
<dbReference type="Pfam" id="PF02698">
    <property type="entry name" value="DUF218"/>
    <property type="match status" value="1"/>
</dbReference>
<reference evidence="2 3" key="1">
    <citation type="submission" date="2021-03" db="EMBL/GenBank/DDBJ databases">
        <title>Whole Genome Sequencing of Mycobacterium tuberculosis clinical isolates from Arunachal Pradesh, India.</title>
        <authorList>
            <person name="Singh S."/>
            <person name="Mudliar S.R."/>
            <person name="Kulsum U."/>
            <person name="Rufai S.B."/>
            <person name="Singh P.K."/>
            <person name="Umpo M."/>
            <person name="Nyori M."/>
        </authorList>
    </citation>
    <scope>NUCLEOTIDE SEQUENCE [LARGE SCALE GENOMIC DNA]</scope>
    <source>
        <strain evidence="2 3">OMICS/BPL/0142/20/SP</strain>
    </source>
</reference>
<proteinExistence type="predicted"/>
<evidence type="ECO:0000259" key="1">
    <source>
        <dbReference type="Pfam" id="PF02698"/>
    </source>
</evidence>
<dbReference type="EMBL" id="JAGIZI010000384">
    <property type="protein sequence ID" value="MBP0685657.1"/>
    <property type="molecule type" value="Genomic_DNA"/>
</dbReference>
<feature type="non-terminal residue" evidence="2">
    <location>
        <position position="85"/>
    </location>
</feature>
<evidence type="ECO:0000313" key="2">
    <source>
        <dbReference type="EMBL" id="MBP0685657.1"/>
    </source>
</evidence>
<protein>
    <submittedName>
        <fullName evidence="2">YdcF family protein</fullName>
    </submittedName>
</protein>
<sequence>CDVHTLIVVFGAAVWPGGRASPTLERRTRYALAAAIADPGVELLLSGAEGRYPPSEARVMASLIGDALARERVHLDEHSHDTLQT</sequence>
<evidence type="ECO:0000313" key="3">
    <source>
        <dbReference type="Proteomes" id="UP000671119"/>
    </source>
</evidence>
<dbReference type="InterPro" id="IPR003848">
    <property type="entry name" value="DUF218"/>
</dbReference>
<organism evidence="2 3">
    <name type="scientific">Mycobacterium tuberculosis</name>
    <dbReference type="NCBI Taxonomy" id="1773"/>
    <lineage>
        <taxon>Bacteria</taxon>
        <taxon>Bacillati</taxon>
        <taxon>Actinomycetota</taxon>
        <taxon>Actinomycetes</taxon>
        <taxon>Mycobacteriales</taxon>
        <taxon>Mycobacteriaceae</taxon>
        <taxon>Mycobacterium</taxon>
        <taxon>Mycobacterium tuberculosis complex</taxon>
    </lineage>
</organism>
<dbReference type="RefSeq" id="WP_209925377.1">
    <property type="nucleotide sequence ID" value="NZ_JAGIZI010000384.1"/>
</dbReference>
<dbReference type="Proteomes" id="UP000671119">
    <property type="component" value="Unassembled WGS sequence"/>
</dbReference>